<protein>
    <recommendedName>
        <fullName evidence="3">nitric-oxide synthase (NADPH)</fullName>
        <ecNumber evidence="3">1.14.13.39</ecNumber>
    </recommendedName>
</protein>
<dbReference type="Gene3D" id="3.90.1230.10">
    <property type="entry name" value="Nitric Oxide Synthase, Chain A, domain 3"/>
    <property type="match status" value="1"/>
</dbReference>
<dbReference type="PANTHER" id="PTHR43410:SF1">
    <property type="entry name" value="NITRIC OXIDE SYNTHASE"/>
    <property type="match status" value="1"/>
</dbReference>
<keyword evidence="5" id="KW-0285">Flavoprotein</keyword>
<dbReference type="Gene3D" id="3.90.440.10">
    <property type="entry name" value="Nitric Oxide Synthase,Heme Domain,Chain A domain 2"/>
    <property type="match status" value="1"/>
</dbReference>
<dbReference type="InterPro" id="IPR036119">
    <property type="entry name" value="NOS_N_sf"/>
</dbReference>
<dbReference type="InterPro" id="IPR004030">
    <property type="entry name" value="NOS_N"/>
</dbReference>
<dbReference type="InterPro" id="IPR044944">
    <property type="entry name" value="NOS_dom_3"/>
</dbReference>
<dbReference type="SUPFAM" id="SSF63380">
    <property type="entry name" value="Riboflavin synthase domain-like"/>
    <property type="match status" value="1"/>
</dbReference>
<dbReference type="InterPro" id="IPR029039">
    <property type="entry name" value="Flavoprotein-like_sf"/>
</dbReference>
<dbReference type="InterPro" id="IPR008254">
    <property type="entry name" value="Flavodoxin/NO_synth"/>
</dbReference>
<dbReference type="EC" id="1.14.13.39" evidence="3"/>
<evidence type="ECO:0000256" key="8">
    <source>
        <dbReference type="ARBA" id="ARBA00023002"/>
    </source>
</evidence>
<dbReference type="Proteomes" id="UP000800092">
    <property type="component" value="Unassembled WGS sequence"/>
</dbReference>
<feature type="domain" description="Flavodoxin-like" evidence="11">
    <location>
        <begin position="552"/>
        <end position="700"/>
    </location>
</feature>
<dbReference type="Pfam" id="PF02898">
    <property type="entry name" value="NO_synthase"/>
    <property type="match status" value="1"/>
</dbReference>
<evidence type="ECO:0000256" key="3">
    <source>
        <dbReference type="ARBA" id="ARBA00012989"/>
    </source>
</evidence>
<keyword evidence="6" id="KW-0479">Metal-binding</keyword>
<keyword evidence="4" id="KW-0349">Heme</keyword>
<evidence type="ECO:0000256" key="4">
    <source>
        <dbReference type="ARBA" id="ARBA00022617"/>
    </source>
</evidence>
<comment type="cofactor">
    <cofactor evidence="1">
        <name>FMN</name>
        <dbReference type="ChEBI" id="CHEBI:58210"/>
    </cofactor>
</comment>
<dbReference type="OrthoDB" id="1856718at2759"/>
<evidence type="ECO:0000256" key="2">
    <source>
        <dbReference type="ARBA" id="ARBA00006267"/>
    </source>
</evidence>
<dbReference type="SUPFAM" id="SSF56512">
    <property type="entry name" value="Nitric oxide (NO) synthase oxygenase domain"/>
    <property type="match status" value="1"/>
</dbReference>
<dbReference type="GO" id="GO:0046872">
    <property type="term" value="F:metal ion binding"/>
    <property type="evidence" value="ECO:0007669"/>
    <property type="project" value="UniProtKB-KW"/>
</dbReference>
<proteinExistence type="inferred from homology"/>
<evidence type="ECO:0000256" key="6">
    <source>
        <dbReference type="ARBA" id="ARBA00022723"/>
    </source>
</evidence>
<dbReference type="InterPro" id="IPR044940">
    <property type="entry name" value="NOS_dom_2"/>
</dbReference>
<dbReference type="PROSITE" id="PS50902">
    <property type="entry name" value="FLAVODOXIN_LIKE"/>
    <property type="match status" value="1"/>
</dbReference>
<feature type="region of interest" description="Disordered" evidence="10">
    <location>
        <begin position="507"/>
        <end position="542"/>
    </location>
</feature>
<organism evidence="12 13">
    <name type="scientific">Viridothelium virens</name>
    <name type="common">Speckled blister lichen</name>
    <name type="synonym">Trypethelium virens</name>
    <dbReference type="NCBI Taxonomy" id="1048519"/>
    <lineage>
        <taxon>Eukaryota</taxon>
        <taxon>Fungi</taxon>
        <taxon>Dikarya</taxon>
        <taxon>Ascomycota</taxon>
        <taxon>Pezizomycotina</taxon>
        <taxon>Dothideomycetes</taxon>
        <taxon>Dothideomycetes incertae sedis</taxon>
        <taxon>Trypetheliales</taxon>
        <taxon>Trypetheliaceae</taxon>
        <taxon>Viridothelium</taxon>
    </lineage>
</organism>
<sequence>MHSKDISHGQGFESDYLTCFPYDSQPVNGELADGEFSNGELANGELANGELANGELANGYQRPWKKPSATQEFQRIEEYHPVLASTGCSSKFCQSGRMIHTDEHRVGKDRPIHQIEAEAISFLDQMRRDNLLQDGAERQNRVKEVLEEINQNARVARLPSKHVSLKVKNGNRCSDISSDGWTQTNQELEYGIRLAWKYSRKCIMRSQYEKLRLCDLRHVRTSVEMGKALLQGLKEAFNRGDIQPTAFVFPARHAGENGPLIWNQQLLAFAGYTNDDGSILGDPMNASLTTSIIDLGWNPPKFRTKWDLLPLVTMAEGDAPFVTGISAEDFPLIHVRHPRYELPFDKLGLRWVPAPALSQLGFDIGGVQYTASPFVGWFMDAEIGIRDLADESRYNVLPDVVRALYPHELHRPLGQLPESERLNLLCRAQTELNFAVFHSFSQNGVRMSDSLTASSNYCQFDDEHFKKHGFRLPADPYWLAPPQGSIVPIWHRGGAPHYQPKPLICRHRGDPVKTWKRRQKNSKSKSRNPDAETERSTAVATGLHPSGARVRVMVCYCSAGTTAAKLAGAVHGSLQKHPYQHQQDFQVLESRPLDSINWSKLSQNDVVILIASSTGRGDIPLNGQRTAERLEKARLPEARFAIFGNGDSSYFGTFNGAARILFKLFKNAGLRQLNDSFVEGDNAKESPPWKRLDTWLNNLPDQIINPDANVNGFHDSVVNEKPRAEDLKKFMNLYACFALDHCPHGQQNLRKVTISSSSHSYSAMDYLVLLAPSRVDEVHQVIRLLRKKNHSKITVLDQISYFDFLRDFVQLEDPFRDLNWAEKLDCVDFNAKSLVNLPVADAIRALPSGWHRKVNLDDVLISMPTTAPRFFSIASTPKSTESIAEGCQLELIVQTKCDGKFSERYLNSAKAGDQFRARIQPATQLHRLCNKEVGPIVAFVTGSGFAPMQSLLRLRAQQAREADQNGESGRIENQISLFVGFRSEDTALIHEGIDEAVATDLFDMLFLMPSNGLKARVQDKVFQPGVRERVEAKIRDGAHVFVCANRAAATDVATNLNAILGCDVRRTLGDRYIQDTFDPSHQDLPANDMLCMNASSHEAIAHPIRPVLDSMQKGCATHYSIISCRRLSKLKGATVSKDQREFVESHA</sequence>
<keyword evidence="13" id="KW-1185">Reference proteome</keyword>
<dbReference type="InterPro" id="IPR039261">
    <property type="entry name" value="FNR_nucleotide-bd"/>
</dbReference>
<dbReference type="GO" id="GO:0004517">
    <property type="term" value="F:nitric-oxide synthase activity"/>
    <property type="evidence" value="ECO:0007669"/>
    <property type="project" value="UniProtKB-EC"/>
</dbReference>
<dbReference type="InterPro" id="IPR044943">
    <property type="entry name" value="NOS_dom_1"/>
</dbReference>
<evidence type="ECO:0000256" key="5">
    <source>
        <dbReference type="ARBA" id="ARBA00022643"/>
    </source>
</evidence>
<dbReference type="GO" id="GO:0006809">
    <property type="term" value="P:nitric oxide biosynthetic process"/>
    <property type="evidence" value="ECO:0007669"/>
    <property type="project" value="InterPro"/>
</dbReference>
<keyword evidence="7" id="KW-0112">Calmodulin-binding</keyword>
<keyword evidence="5" id="KW-0288">FMN</keyword>
<dbReference type="AlphaFoldDB" id="A0A6A6HFW3"/>
<keyword evidence="9" id="KW-0408">Iron</keyword>
<reference evidence="12" key="1">
    <citation type="journal article" date="2020" name="Stud. Mycol.">
        <title>101 Dothideomycetes genomes: a test case for predicting lifestyles and emergence of pathogens.</title>
        <authorList>
            <person name="Haridas S."/>
            <person name="Albert R."/>
            <person name="Binder M."/>
            <person name="Bloem J."/>
            <person name="Labutti K."/>
            <person name="Salamov A."/>
            <person name="Andreopoulos B."/>
            <person name="Baker S."/>
            <person name="Barry K."/>
            <person name="Bills G."/>
            <person name="Bluhm B."/>
            <person name="Cannon C."/>
            <person name="Castanera R."/>
            <person name="Culley D."/>
            <person name="Daum C."/>
            <person name="Ezra D."/>
            <person name="Gonzalez J."/>
            <person name="Henrissat B."/>
            <person name="Kuo A."/>
            <person name="Liang C."/>
            <person name="Lipzen A."/>
            <person name="Lutzoni F."/>
            <person name="Magnuson J."/>
            <person name="Mondo S."/>
            <person name="Nolan M."/>
            <person name="Ohm R."/>
            <person name="Pangilinan J."/>
            <person name="Park H.-J."/>
            <person name="Ramirez L."/>
            <person name="Alfaro M."/>
            <person name="Sun H."/>
            <person name="Tritt A."/>
            <person name="Yoshinaga Y."/>
            <person name="Zwiers L.-H."/>
            <person name="Turgeon B."/>
            <person name="Goodwin S."/>
            <person name="Spatafora J."/>
            <person name="Crous P."/>
            <person name="Grigoriev I."/>
        </authorList>
    </citation>
    <scope>NUCLEOTIDE SEQUENCE</scope>
    <source>
        <strain evidence="12">Tuck. ex Michener</strain>
    </source>
</reference>
<dbReference type="SUPFAM" id="SSF52343">
    <property type="entry name" value="Ferredoxin reductase-like, C-terminal NADP-linked domain"/>
    <property type="match status" value="1"/>
</dbReference>
<gene>
    <name evidence="12" type="ORF">EV356DRAFT_512271</name>
</gene>
<name>A0A6A6HFW3_VIRVR</name>
<comment type="similarity">
    <text evidence="2">Belongs to the NOS family.</text>
</comment>
<evidence type="ECO:0000256" key="10">
    <source>
        <dbReference type="SAM" id="MobiDB-lite"/>
    </source>
</evidence>
<dbReference type="Gene3D" id="3.40.50.360">
    <property type="match status" value="1"/>
</dbReference>
<dbReference type="PANTHER" id="PTHR43410">
    <property type="entry name" value="NITRIC OXIDE SYNTHASE OXYGENASE"/>
    <property type="match status" value="1"/>
</dbReference>
<keyword evidence="8" id="KW-0560">Oxidoreductase</keyword>
<accession>A0A6A6HFW3</accession>
<evidence type="ECO:0000256" key="1">
    <source>
        <dbReference type="ARBA" id="ARBA00001917"/>
    </source>
</evidence>
<evidence type="ECO:0000313" key="12">
    <source>
        <dbReference type="EMBL" id="KAF2236995.1"/>
    </source>
</evidence>
<evidence type="ECO:0000256" key="7">
    <source>
        <dbReference type="ARBA" id="ARBA00022860"/>
    </source>
</evidence>
<feature type="compositionally biased region" description="Basic residues" evidence="10">
    <location>
        <begin position="514"/>
        <end position="526"/>
    </location>
</feature>
<dbReference type="InterPro" id="IPR050607">
    <property type="entry name" value="NOS"/>
</dbReference>
<dbReference type="EMBL" id="ML991782">
    <property type="protein sequence ID" value="KAF2236995.1"/>
    <property type="molecule type" value="Genomic_DNA"/>
</dbReference>
<evidence type="ECO:0000313" key="13">
    <source>
        <dbReference type="Proteomes" id="UP000800092"/>
    </source>
</evidence>
<dbReference type="GO" id="GO:0010181">
    <property type="term" value="F:FMN binding"/>
    <property type="evidence" value="ECO:0007669"/>
    <property type="project" value="InterPro"/>
</dbReference>
<dbReference type="Pfam" id="PF00258">
    <property type="entry name" value="Flavodoxin_1"/>
    <property type="match status" value="1"/>
</dbReference>
<dbReference type="Gene3D" id="3.40.50.80">
    <property type="entry name" value="Nucleotide-binding domain of ferredoxin-NADP reductase (FNR) module"/>
    <property type="match status" value="1"/>
</dbReference>
<dbReference type="InterPro" id="IPR017938">
    <property type="entry name" value="Riboflavin_synthase-like_b-brl"/>
</dbReference>
<evidence type="ECO:0000259" key="11">
    <source>
        <dbReference type="PROSITE" id="PS50902"/>
    </source>
</evidence>
<dbReference type="GO" id="GO:0005516">
    <property type="term" value="F:calmodulin binding"/>
    <property type="evidence" value="ECO:0007669"/>
    <property type="project" value="UniProtKB-KW"/>
</dbReference>
<evidence type="ECO:0000256" key="9">
    <source>
        <dbReference type="ARBA" id="ARBA00023004"/>
    </source>
</evidence>
<dbReference type="SUPFAM" id="SSF52218">
    <property type="entry name" value="Flavoproteins"/>
    <property type="match status" value="1"/>
</dbReference>
<dbReference type="Gene3D" id="3.90.340.10">
    <property type="entry name" value="Nitric Oxide Synthase, Chain A, domain 1"/>
    <property type="match status" value="1"/>
</dbReference>